<gene>
    <name evidence="3" type="ORF">BCR23_12345</name>
</gene>
<dbReference type="Pfam" id="PF13519">
    <property type="entry name" value="VWA_2"/>
    <property type="match status" value="1"/>
</dbReference>
<sequence>MKKRIQLKFLKWLMIILGLMGSVYVIQSSLLFTNAPIKAAKKIELQPGEIQLSKTAEPVAGMVNQWDITLRIEGRNQFPPPPTDIVLIIDTSGSMKDNDRMIKAKTAAEKFVNMVLRKDYDNRIALITYSTEVTNYTFYESGWSSQFVNADHKGLLIDKIKELEPVVNGGTFTQASIKSATEVMQQATAKKRNVVLISDGVPTYSYPPKTPYNQLIGMEKFEYKQNGYDYYESVKSIPKEKFNYDYVNPKTNVKAYGDGVRYRYAALAPDYEQMPSGSKNRLMANHAHSAIAQATITKNEKIPSGEFLVTDLYTIGVDLDSTSQDDEVVTGNKTMKEMASSEDKSFSATADNLEDILSGIAGEIVGAIKSAFVVDPMGTGFEMVGGIANTQGKIEVKDVLGKPTINWNVGTLKTPVSSEPEEDVMFAQMTYRVNAQNDILKPNVIDVEGLAETNGKTTIVYKDYNDKMKQEEFVVPKVKPIIVSLQKKLQNENGEDISNQTELFDFDYGNDEYTQNDKFSLYSNEVKKIVHPWKSDQEYIVEEILKANQDYETTIDINTQITKGIKSSFKFTANANEYAHQQIIVTNKKVSENKKITLNIRQTVINPNSELVIPSKGYYQSMIDGTQQSLNLISESTTKDTASEVSKTLFAKYETTISKQQKQLKIKDLIPEYYKFFGYIATTTDQELSVKHLSNNTEALKKNNEASLDYQINHEYWVTMFITPELGKDSSGELETSPRPYSWDYKVNQFRK</sequence>
<evidence type="ECO:0000259" key="2">
    <source>
        <dbReference type="PROSITE" id="PS50234"/>
    </source>
</evidence>
<dbReference type="AlphaFoldDB" id="A0A1E5GPS4"/>
<feature type="transmembrane region" description="Helical" evidence="1">
    <location>
        <begin position="12"/>
        <end position="32"/>
    </location>
</feature>
<dbReference type="PROSITE" id="PS50234">
    <property type="entry name" value="VWFA"/>
    <property type="match status" value="1"/>
</dbReference>
<dbReference type="InterPro" id="IPR036465">
    <property type="entry name" value="vWFA_dom_sf"/>
</dbReference>
<keyword evidence="4" id="KW-1185">Reference proteome</keyword>
<feature type="domain" description="VWFA" evidence="2">
    <location>
        <begin position="84"/>
        <end position="364"/>
    </location>
</feature>
<dbReference type="InterPro" id="IPR002035">
    <property type="entry name" value="VWF_A"/>
</dbReference>
<evidence type="ECO:0000256" key="1">
    <source>
        <dbReference type="SAM" id="Phobius"/>
    </source>
</evidence>
<dbReference type="SMART" id="SM00327">
    <property type="entry name" value="VWA"/>
    <property type="match status" value="1"/>
</dbReference>
<protein>
    <recommendedName>
        <fullName evidence="2">VWFA domain-containing protein</fullName>
    </recommendedName>
</protein>
<dbReference type="InterPro" id="IPR049319">
    <property type="entry name" value="GBS104-like_Ig"/>
</dbReference>
<dbReference type="CDD" id="cd00198">
    <property type="entry name" value="vWFA"/>
    <property type="match status" value="1"/>
</dbReference>
<evidence type="ECO:0000313" key="3">
    <source>
        <dbReference type="EMBL" id="OEG14704.1"/>
    </source>
</evidence>
<dbReference type="Gene3D" id="3.40.50.410">
    <property type="entry name" value="von Willebrand factor, type A domain"/>
    <property type="match status" value="1"/>
</dbReference>
<keyword evidence="1" id="KW-1133">Transmembrane helix</keyword>
<keyword evidence="1" id="KW-0472">Membrane</keyword>
<organism evidence="3 4">
    <name type="scientific">Enterococcus quebecensis</name>
    <dbReference type="NCBI Taxonomy" id="903983"/>
    <lineage>
        <taxon>Bacteria</taxon>
        <taxon>Bacillati</taxon>
        <taxon>Bacillota</taxon>
        <taxon>Bacilli</taxon>
        <taxon>Lactobacillales</taxon>
        <taxon>Enterococcaceae</taxon>
        <taxon>Enterococcus</taxon>
    </lineage>
</organism>
<dbReference type="Pfam" id="PF21426">
    <property type="entry name" value="GBS104-like_Ig"/>
    <property type="match status" value="1"/>
</dbReference>
<dbReference type="OrthoDB" id="2056845at2"/>
<dbReference type="STRING" id="903983.BCR23_12345"/>
<proteinExistence type="predicted"/>
<reference evidence="4" key="1">
    <citation type="submission" date="2016-09" db="EMBL/GenBank/DDBJ databases">
        <authorList>
            <person name="Gulvik C.A."/>
        </authorList>
    </citation>
    <scope>NUCLEOTIDE SEQUENCE [LARGE SCALE GENOMIC DNA]</scope>
    <source>
        <strain evidence="4">LMG 26306</strain>
    </source>
</reference>
<keyword evidence="1" id="KW-0812">Transmembrane</keyword>
<comment type="caution">
    <text evidence="3">The sequence shown here is derived from an EMBL/GenBank/DDBJ whole genome shotgun (WGS) entry which is preliminary data.</text>
</comment>
<evidence type="ECO:0000313" key="4">
    <source>
        <dbReference type="Proteomes" id="UP000094764"/>
    </source>
</evidence>
<dbReference type="Proteomes" id="UP000094764">
    <property type="component" value="Unassembled WGS sequence"/>
</dbReference>
<name>A0A1E5GPS4_9ENTE</name>
<dbReference type="RefSeq" id="WP_069636190.1">
    <property type="nucleotide sequence ID" value="NZ_JXKZ01000027.1"/>
</dbReference>
<accession>A0A1E5GPS4</accession>
<dbReference type="SUPFAM" id="SSF53300">
    <property type="entry name" value="vWA-like"/>
    <property type="match status" value="1"/>
</dbReference>
<dbReference type="EMBL" id="MIKB01000019">
    <property type="protein sequence ID" value="OEG14704.1"/>
    <property type="molecule type" value="Genomic_DNA"/>
</dbReference>